<reference evidence="2" key="1">
    <citation type="submission" date="2020-02" db="EMBL/GenBank/DDBJ databases">
        <authorList>
            <person name="Meier V. D."/>
        </authorList>
    </citation>
    <scope>NUCLEOTIDE SEQUENCE</scope>
    <source>
        <strain evidence="2">AVDCRST_MAG03</strain>
    </source>
</reference>
<evidence type="ECO:0000256" key="1">
    <source>
        <dbReference type="SAM" id="Phobius"/>
    </source>
</evidence>
<accession>A0A6J4PJT0</accession>
<feature type="transmembrane region" description="Helical" evidence="1">
    <location>
        <begin position="36"/>
        <end position="56"/>
    </location>
</feature>
<proteinExistence type="predicted"/>
<dbReference type="AlphaFoldDB" id="A0A6J4PJT0"/>
<keyword evidence="1" id="KW-0812">Transmembrane</keyword>
<organism evidence="2">
    <name type="scientific">uncultured Rubrobacteraceae bacterium</name>
    <dbReference type="NCBI Taxonomy" id="349277"/>
    <lineage>
        <taxon>Bacteria</taxon>
        <taxon>Bacillati</taxon>
        <taxon>Actinomycetota</taxon>
        <taxon>Rubrobacteria</taxon>
        <taxon>Rubrobacterales</taxon>
        <taxon>Rubrobacteraceae</taxon>
        <taxon>environmental samples</taxon>
    </lineage>
</organism>
<keyword evidence="1" id="KW-0472">Membrane</keyword>
<evidence type="ECO:0000313" key="2">
    <source>
        <dbReference type="EMBL" id="CAA9417416.1"/>
    </source>
</evidence>
<dbReference type="EMBL" id="CADCUT010000144">
    <property type="protein sequence ID" value="CAA9417416.1"/>
    <property type="molecule type" value="Genomic_DNA"/>
</dbReference>
<keyword evidence="1" id="KW-1133">Transmembrane helix</keyword>
<protein>
    <submittedName>
        <fullName evidence="2">Uncharacterized protein</fullName>
    </submittedName>
</protein>
<sequence>MRSLWTNPPVRYALIIVLLVLFGLLTRQLLEVIFGSDLLFTALVVVLSVVGAVLLIRAYRRSSNS</sequence>
<name>A0A6J4PJT0_9ACTN</name>
<feature type="transmembrane region" description="Helical" evidence="1">
    <location>
        <begin position="12"/>
        <end position="30"/>
    </location>
</feature>
<gene>
    <name evidence="2" type="ORF">AVDCRST_MAG03-2292</name>
</gene>